<protein>
    <submittedName>
        <fullName evidence="3">Phage minor head protein</fullName>
    </submittedName>
</protein>
<dbReference type="Proteomes" id="UP001550348">
    <property type="component" value="Unassembled WGS sequence"/>
</dbReference>
<proteinExistence type="predicted"/>
<accession>A0ABV2VFF4</accession>
<keyword evidence="4" id="KW-1185">Reference proteome</keyword>
<evidence type="ECO:0000313" key="3">
    <source>
        <dbReference type="EMBL" id="MEU0151536.1"/>
    </source>
</evidence>
<organism evidence="3 4">
    <name type="scientific">Micromonospora fulviviridis</name>
    <dbReference type="NCBI Taxonomy" id="47860"/>
    <lineage>
        <taxon>Bacteria</taxon>
        <taxon>Bacillati</taxon>
        <taxon>Actinomycetota</taxon>
        <taxon>Actinomycetes</taxon>
        <taxon>Micromonosporales</taxon>
        <taxon>Micromonosporaceae</taxon>
        <taxon>Micromonospora</taxon>
    </lineage>
</organism>
<dbReference type="InterPro" id="IPR006528">
    <property type="entry name" value="Phage_head_morphogenesis_dom"/>
</dbReference>
<feature type="compositionally biased region" description="Acidic residues" evidence="1">
    <location>
        <begin position="444"/>
        <end position="461"/>
    </location>
</feature>
<reference evidence="3 4" key="1">
    <citation type="submission" date="2024-06" db="EMBL/GenBank/DDBJ databases">
        <title>The Natural Products Discovery Center: Release of the First 8490 Sequenced Strains for Exploring Actinobacteria Biosynthetic Diversity.</title>
        <authorList>
            <person name="Kalkreuter E."/>
            <person name="Kautsar S.A."/>
            <person name="Yang D."/>
            <person name="Bader C.D."/>
            <person name="Teijaro C.N."/>
            <person name="Fluegel L."/>
            <person name="Davis C.M."/>
            <person name="Simpson J.R."/>
            <person name="Lauterbach L."/>
            <person name="Steele A.D."/>
            <person name="Gui C."/>
            <person name="Meng S."/>
            <person name="Li G."/>
            <person name="Viehrig K."/>
            <person name="Ye F."/>
            <person name="Su P."/>
            <person name="Kiefer A.F."/>
            <person name="Nichols A."/>
            <person name="Cepeda A.J."/>
            <person name="Yan W."/>
            <person name="Fan B."/>
            <person name="Jiang Y."/>
            <person name="Adhikari A."/>
            <person name="Zheng C.-J."/>
            <person name="Schuster L."/>
            <person name="Cowan T.M."/>
            <person name="Smanski M.J."/>
            <person name="Chevrette M.G."/>
            <person name="De Carvalho L.P.S."/>
            <person name="Shen B."/>
        </authorList>
    </citation>
    <scope>NUCLEOTIDE SEQUENCE [LARGE SCALE GENOMIC DNA]</scope>
    <source>
        <strain evidence="3 4">NPDC006286</strain>
    </source>
</reference>
<sequence>MAEPDPWLPLRLDHEARVVAAERRVLRAARKALRTWLADARATTLPVTAAALPPDPSALAGAGQAWFEAMTVHLVPAAEKTFLAGVADAGGDLELLRAAQMKDEYLAALPNRLAGVPDSAWQMVTAAVAELTAEGASVPRIRDAIEAILGERSWEDRAVTIARTETIGAYNAGTLTAWLTAEQVLDEKLDKVWVATHDERTRDDHRDADGQRVALDGVFMVGGVPMRYPGDPAAPPGQTVNCRCTMIEVEADEPLPVVPKHPWPRRDRATGLDITVTAAAAAKGGKQMATWKGVLAPLGAKSGDRRIFAADGDWSFRDLPLPLRWAREDAPGHEGAVTIGRITVGEVQKSKLAGTGDFIDAVPELGEALELLRAGVLFPSVDLDDFEFMFTDEKGTPIEEMSDEEWEAFMEAGEEPYITVTKGRVMAVTLVGTQAFPDAKLELVDDEEPADDAPSDEEEKEEQPVTAAGAAATKKQVAPLYPPRAWFDDPGLAELTPITVTADGRVFGHLADRDCHLSFLTGGQCVLPPDEGGFDWFHRPEIQTAEGELVAVGHITAATGHADLSASAAAAVEHYDDTGMQVAVVRAGRDAHGTWVAGSLVPEATEEQVQLLRRSPLSGDWRWIGGARQLVAALCVNVGGFPVVRGRSSGGRAYAMVASGWAGWKPSDSESRRPDAPLSPAAFEAAVRRAVAAGFAAERQRAVNAAAAERIAASIGRDRRTLVAALSAEVHGE</sequence>
<comment type="caution">
    <text evidence="3">The sequence shown here is derived from an EMBL/GenBank/DDBJ whole genome shotgun (WGS) entry which is preliminary data.</text>
</comment>
<feature type="region of interest" description="Disordered" evidence="1">
    <location>
        <begin position="439"/>
        <end position="474"/>
    </location>
</feature>
<name>A0ABV2VFF4_9ACTN</name>
<evidence type="ECO:0000259" key="2">
    <source>
        <dbReference type="Pfam" id="PF04233"/>
    </source>
</evidence>
<gene>
    <name evidence="3" type="ORF">ABZ071_06325</name>
</gene>
<feature type="compositionally biased region" description="Low complexity" evidence="1">
    <location>
        <begin position="464"/>
        <end position="474"/>
    </location>
</feature>
<feature type="domain" description="Phage head morphogenesis" evidence="2">
    <location>
        <begin position="134"/>
        <end position="247"/>
    </location>
</feature>
<dbReference type="Pfam" id="PF04233">
    <property type="entry name" value="Phage_Mu_F"/>
    <property type="match status" value="1"/>
</dbReference>
<evidence type="ECO:0000256" key="1">
    <source>
        <dbReference type="SAM" id="MobiDB-lite"/>
    </source>
</evidence>
<evidence type="ECO:0000313" key="4">
    <source>
        <dbReference type="Proteomes" id="UP001550348"/>
    </source>
</evidence>
<dbReference type="EMBL" id="JBEXRX010000010">
    <property type="protein sequence ID" value="MEU0151536.1"/>
    <property type="molecule type" value="Genomic_DNA"/>
</dbReference>
<dbReference type="RefSeq" id="WP_355663591.1">
    <property type="nucleotide sequence ID" value="NZ_JBEXRX010000010.1"/>
</dbReference>